<dbReference type="Proteomes" id="UP000265801">
    <property type="component" value="Unassembled WGS sequence"/>
</dbReference>
<comment type="caution">
    <text evidence="1">The sequence shown here is derived from an EMBL/GenBank/DDBJ whole genome shotgun (WGS) entry which is preliminary data.</text>
</comment>
<organism evidence="1 2">
    <name type="scientific">Bacillus salacetis</name>
    <dbReference type="NCBI Taxonomy" id="2315464"/>
    <lineage>
        <taxon>Bacteria</taxon>
        <taxon>Bacillati</taxon>
        <taxon>Bacillota</taxon>
        <taxon>Bacilli</taxon>
        <taxon>Bacillales</taxon>
        <taxon>Bacillaceae</taxon>
        <taxon>Bacillus</taxon>
    </lineage>
</organism>
<dbReference type="SUPFAM" id="SSF81301">
    <property type="entry name" value="Nucleotidyltransferase"/>
    <property type="match status" value="1"/>
</dbReference>
<evidence type="ECO:0008006" key="3">
    <source>
        <dbReference type="Google" id="ProtNLM"/>
    </source>
</evidence>
<evidence type="ECO:0000313" key="1">
    <source>
        <dbReference type="EMBL" id="RIW35026.1"/>
    </source>
</evidence>
<accession>A0A3A1R351</accession>
<dbReference type="EMBL" id="QXIR01000009">
    <property type="protein sequence ID" value="RIW35026.1"/>
    <property type="molecule type" value="Genomic_DNA"/>
</dbReference>
<reference evidence="1 2" key="1">
    <citation type="submission" date="2018-09" db="EMBL/GenBank/DDBJ databases">
        <title>Bacillus saliacetes sp. nov., isolated from Thai shrimp paste (Ka-pi).</title>
        <authorList>
            <person name="Daroonpunt R."/>
            <person name="Tanasupawat S."/>
            <person name="Yiamsombut S."/>
        </authorList>
    </citation>
    <scope>NUCLEOTIDE SEQUENCE [LARGE SCALE GENOMIC DNA]</scope>
    <source>
        <strain evidence="1 2">SKP7-4</strain>
    </source>
</reference>
<evidence type="ECO:0000313" key="2">
    <source>
        <dbReference type="Proteomes" id="UP000265801"/>
    </source>
</evidence>
<sequence>MENWRAALERFMEEWPYPYALAGVLVCGSYITGNPSERSDIDVHMVLKEGVEWRERGNRIIDGYLIEYFSNSPAQIRSYFEEDHQERSTHAAVQFATGEVLMDREGTISLLKQEALGWLKKPFEKTGETGLEFMKYGLWDTLDNLEDLYEKGAVEWEFVYHNSLNALFDEYCRFLSVEHIPYYQIGSYLNEDNYLKKYLKSPFPDDEFARLFREALIAADRRQKIWLFKKLYSRVLNQLGGFSIDGWKVKTPAGNSVT</sequence>
<gene>
    <name evidence="1" type="ORF">D3H55_08230</name>
</gene>
<proteinExistence type="predicted"/>
<dbReference type="Gene3D" id="3.30.460.10">
    <property type="entry name" value="Beta Polymerase, domain 2"/>
    <property type="match status" value="1"/>
</dbReference>
<dbReference type="RefSeq" id="WP_119546428.1">
    <property type="nucleotide sequence ID" value="NZ_QXIR01000009.1"/>
</dbReference>
<protein>
    <recommendedName>
        <fullName evidence="3">Nucleotidyltransferase domain-containing protein</fullName>
    </recommendedName>
</protein>
<dbReference type="InterPro" id="IPR043519">
    <property type="entry name" value="NT_sf"/>
</dbReference>
<keyword evidence="2" id="KW-1185">Reference proteome</keyword>
<dbReference type="OrthoDB" id="43980at2"/>
<name>A0A3A1R351_9BACI</name>
<dbReference type="AlphaFoldDB" id="A0A3A1R351"/>